<keyword evidence="2" id="KW-0808">Transferase</keyword>
<proteinExistence type="predicted"/>
<dbReference type="Pfam" id="PF13302">
    <property type="entry name" value="Acetyltransf_3"/>
    <property type="match status" value="1"/>
</dbReference>
<dbReference type="PANTHER" id="PTHR43792:SF1">
    <property type="entry name" value="N-ACETYLTRANSFERASE DOMAIN-CONTAINING PROTEIN"/>
    <property type="match status" value="1"/>
</dbReference>
<dbReference type="PROSITE" id="PS51186">
    <property type="entry name" value="GNAT"/>
    <property type="match status" value="1"/>
</dbReference>
<dbReference type="SUPFAM" id="SSF55729">
    <property type="entry name" value="Acyl-CoA N-acyltransferases (Nat)"/>
    <property type="match status" value="1"/>
</dbReference>
<dbReference type="STRING" id="197479.BFW38_08700"/>
<evidence type="ECO:0000313" key="2">
    <source>
        <dbReference type="EMBL" id="ODC03611.1"/>
    </source>
</evidence>
<protein>
    <submittedName>
        <fullName evidence="2">GNAT family N-acetyltransferase</fullName>
    </submittedName>
</protein>
<dbReference type="InterPro" id="IPR051531">
    <property type="entry name" value="N-acetyltransferase"/>
</dbReference>
<dbReference type="InterPro" id="IPR016181">
    <property type="entry name" value="Acyl_CoA_acyltransferase"/>
</dbReference>
<organism evidence="2 3">
    <name type="scientific">Terasakiispira papahanaumokuakeensis</name>
    <dbReference type="NCBI Taxonomy" id="197479"/>
    <lineage>
        <taxon>Bacteria</taxon>
        <taxon>Pseudomonadati</taxon>
        <taxon>Pseudomonadota</taxon>
        <taxon>Gammaproteobacteria</taxon>
        <taxon>Oceanospirillales</taxon>
        <taxon>Terasakiispira</taxon>
    </lineage>
</organism>
<accession>A0A1E2V9E3</accession>
<dbReference type="OrthoDB" id="9801656at2"/>
<name>A0A1E2V9E3_9GAMM</name>
<comment type="caution">
    <text evidence="2">The sequence shown here is derived from an EMBL/GenBank/DDBJ whole genome shotgun (WGS) entry which is preliminary data.</text>
</comment>
<dbReference type="AlphaFoldDB" id="A0A1E2V9E3"/>
<evidence type="ECO:0000259" key="1">
    <source>
        <dbReference type="PROSITE" id="PS51186"/>
    </source>
</evidence>
<feature type="domain" description="N-acetyltransferase" evidence="1">
    <location>
        <begin position="9"/>
        <end position="179"/>
    </location>
</feature>
<dbReference type="Gene3D" id="3.40.630.30">
    <property type="match status" value="1"/>
</dbReference>
<sequence length="182" mass="20882">MTVIETSRLRLRPWFEYDQTAFAQMNADPVVMRYFPAPLSRSESDALMARLQSLIDQNGYGFWALEHKRTHALMGFVGLNDQLIDSGFPVTPLTEIGWRLAASYWGKGYAPEAAKAVLQWAWQHLDLDSVYAFTTLANQPSRRVMEKIGMSDTGMDFDHPKLAHDHPLARHCFYRIARPESY</sequence>
<keyword evidence="3" id="KW-1185">Reference proteome</keyword>
<dbReference type="EMBL" id="MDTQ01000001">
    <property type="protein sequence ID" value="ODC03611.1"/>
    <property type="molecule type" value="Genomic_DNA"/>
</dbReference>
<dbReference type="GO" id="GO:0016747">
    <property type="term" value="F:acyltransferase activity, transferring groups other than amino-acyl groups"/>
    <property type="evidence" value="ECO:0007669"/>
    <property type="project" value="InterPro"/>
</dbReference>
<dbReference type="Proteomes" id="UP000094291">
    <property type="component" value="Unassembled WGS sequence"/>
</dbReference>
<evidence type="ECO:0000313" key="3">
    <source>
        <dbReference type="Proteomes" id="UP000094291"/>
    </source>
</evidence>
<gene>
    <name evidence="2" type="ORF">BFW38_08700</name>
</gene>
<dbReference type="InterPro" id="IPR000182">
    <property type="entry name" value="GNAT_dom"/>
</dbReference>
<reference evidence="2 3" key="1">
    <citation type="submission" date="2016-08" db="EMBL/GenBank/DDBJ databases">
        <authorList>
            <person name="Seilhamer J.J."/>
        </authorList>
    </citation>
    <scope>NUCLEOTIDE SEQUENCE [LARGE SCALE GENOMIC DNA]</scope>
    <source>
        <strain evidence="2 3">PH27A</strain>
    </source>
</reference>
<dbReference type="PANTHER" id="PTHR43792">
    <property type="entry name" value="GNAT FAMILY, PUTATIVE (AFU_ORTHOLOGUE AFUA_3G00765)-RELATED-RELATED"/>
    <property type="match status" value="1"/>
</dbReference>